<sequence length="131" mass="14923">MIYKDLHYLGLGRDGGPITYLHSKYKLAIQLAFDILRIDETEARRRVEVYLEPVRVYRQIGFVRRQAALTANPEPRYHGSTNAISRTTENIAVWNTVREAELERQSLLLDLVMGRLKKAGTRDHSAALSGA</sequence>
<accession>A0ABX3ER17</accession>
<evidence type="ECO:0000313" key="1">
    <source>
        <dbReference type="EMBL" id="OKP88358.1"/>
    </source>
</evidence>
<dbReference type="RefSeq" id="WP_074107154.1">
    <property type="nucleotide sequence ID" value="NZ_LVWI01000031.1"/>
</dbReference>
<name>A0ABX3ER17_9BACL</name>
<dbReference type="Proteomes" id="UP000186058">
    <property type="component" value="Unassembled WGS sequence"/>
</dbReference>
<gene>
    <name evidence="1" type="ORF">A3844_08265</name>
</gene>
<keyword evidence="2" id="KW-1185">Reference proteome</keyword>
<reference evidence="1 2" key="1">
    <citation type="submission" date="2016-03" db="EMBL/GenBank/DDBJ databases">
        <authorList>
            <person name="Sant'Anna F.H."/>
            <person name="Ambrosini A."/>
            <person name="Souza R."/>
            <person name="Bach E."/>
            <person name="Fernandes G."/>
            <person name="Balsanelli E."/>
            <person name="Baura V.A."/>
            <person name="Souza E.M."/>
            <person name="Passaglia L."/>
        </authorList>
    </citation>
    <scope>NUCLEOTIDE SEQUENCE [LARGE SCALE GENOMIC DNA]</scope>
    <source>
        <strain evidence="1 2">P26E</strain>
    </source>
</reference>
<organism evidence="1 2">
    <name type="scientific">Paenibacillus helianthi</name>
    <dbReference type="NCBI Taxonomy" id="1349432"/>
    <lineage>
        <taxon>Bacteria</taxon>
        <taxon>Bacillati</taxon>
        <taxon>Bacillota</taxon>
        <taxon>Bacilli</taxon>
        <taxon>Bacillales</taxon>
        <taxon>Paenibacillaceae</taxon>
        <taxon>Paenibacillus</taxon>
    </lineage>
</organism>
<comment type="caution">
    <text evidence="1">The sequence shown here is derived from an EMBL/GenBank/DDBJ whole genome shotgun (WGS) entry which is preliminary data.</text>
</comment>
<proteinExistence type="predicted"/>
<protein>
    <submittedName>
        <fullName evidence="1">Uncharacterized protein</fullName>
    </submittedName>
</protein>
<evidence type="ECO:0000313" key="2">
    <source>
        <dbReference type="Proteomes" id="UP000186058"/>
    </source>
</evidence>
<dbReference type="EMBL" id="LVWI01000031">
    <property type="protein sequence ID" value="OKP88358.1"/>
    <property type="molecule type" value="Genomic_DNA"/>
</dbReference>